<dbReference type="Gene3D" id="3.30.450.20">
    <property type="entry name" value="PAS domain"/>
    <property type="match status" value="2"/>
</dbReference>
<dbReference type="PROSITE" id="PS00688">
    <property type="entry name" value="SIGMA54_INTERACT_3"/>
    <property type="match status" value="1"/>
</dbReference>
<evidence type="ECO:0000256" key="1">
    <source>
        <dbReference type="ARBA" id="ARBA00022741"/>
    </source>
</evidence>
<dbReference type="Pfam" id="PF25601">
    <property type="entry name" value="AAA_lid_14"/>
    <property type="match status" value="1"/>
</dbReference>
<dbReference type="PROSITE" id="PS50045">
    <property type="entry name" value="SIGMA54_INTERACT_4"/>
    <property type="match status" value="1"/>
</dbReference>
<dbReference type="Pfam" id="PF00158">
    <property type="entry name" value="Sigma54_activat"/>
    <property type="match status" value="1"/>
</dbReference>
<evidence type="ECO:0000256" key="3">
    <source>
        <dbReference type="ARBA" id="ARBA00023015"/>
    </source>
</evidence>
<dbReference type="SUPFAM" id="SSF52540">
    <property type="entry name" value="P-loop containing nucleoside triphosphate hydrolases"/>
    <property type="match status" value="1"/>
</dbReference>
<dbReference type="InterPro" id="IPR035965">
    <property type="entry name" value="PAS-like_dom_sf"/>
</dbReference>
<dbReference type="InterPro" id="IPR058031">
    <property type="entry name" value="AAA_lid_NorR"/>
</dbReference>
<dbReference type="CDD" id="cd00009">
    <property type="entry name" value="AAA"/>
    <property type="match status" value="1"/>
</dbReference>
<dbReference type="PROSITE" id="PS50113">
    <property type="entry name" value="PAC"/>
    <property type="match status" value="1"/>
</dbReference>
<keyword evidence="1" id="KW-0547">Nucleotide-binding</keyword>
<evidence type="ECO:0000256" key="2">
    <source>
        <dbReference type="ARBA" id="ARBA00022840"/>
    </source>
</evidence>
<dbReference type="Gene3D" id="1.10.8.60">
    <property type="match status" value="1"/>
</dbReference>
<name>A0A5C8NZU8_9BACI</name>
<accession>A0A5C8NZU8</accession>
<dbReference type="InterPro" id="IPR000700">
    <property type="entry name" value="PAS-assoc_C"/>
</dbReference>
<proteinExistence type="predicted"/>
<dbReference type="InterPro" id="IPR002078">
    <property type="entry name" value="Sigma_54_int"/>
</dbReference>
<dbReference type="SUPFAM" id="SSF55785">
    <property type="entry name" value="PYP-like sensor domain (PAS domain)"/>
    <property type="match status" value="2"/>
</dbReference>
<dbReference type="SUPFAM" id="SSF46689">
    <property type="entry name" value="Homeodomain-like"/>
    <property type="match status" value="1"/>
</dbReference>
<dbReference type="SMART" id="SM00382">
    <property type="entry name" value="AAA"/>
    <property type="match status" value="1"/>
</dbReference>
<dbReference type="Gene3D" id="1.10.10.60">
    <property type="entry name" value="Homeodomain-like"/>
    <property type="match status" value="1"/>
</dbReference>
<dbReference type="Proteomes" id="UP000321574">
    <property type="component" value="Unassembled WGS sequence"/>
</dbReference>
<protein>
    <submittedName>
        <fullName evidence="8">PAS domain-containing protein</fullName>
    </submittedName>
</protein>
<dbReference type="InterPro" id="IPR000014">
    <property type="entry name" value="PAS"/>
</dbReference>
<evidence type="ECO:0000256" key="4">
    <source>
        <dbReference type="ARBA" id="ARBA00023163"/>
    </source>
</evidence>
<dbReference type="Pfam" id="PF13188">
    <property type="entry name" value="PAS_8"/>
    <property type="match status" value="1"/>
</dbReference>
<dbReference type="GO" id="GO:0005524">
    <property type="term" value="F:ATP binding"/>
    <property type="evidence" value="ECO:0007669"/>
    <property type="project" value="UniProtKB-KW"/>
</dbReference>
<dbReference type="Pfam" id="PF13426">
    <property type="entry name" value="PAS_9"/>
    <property type="match status" value="1"/>
</dbReference>
<keyword evidence="2" id="KW-0067">ATP-binding</keyword>
<evidence type="ECO:0000256" key="5">
    <source>
        <dbReference type="SAM" id="Coils"/>
    </source>
</evidence>
<comment type="caution">
    <text evidence="8">The sequence shown here is derived from an EMBL/GenBank/DDBJ whole genome shotgun (WGS) entry which is preliminary data.</text>
</comment>
<keyword evidence="3" id="KW-0805">Transcription regulation</keyword>
<dbReference type="OrthoDB" id="9771372at2"/>
<dbReference type="AlphaFoldDB" id="A0A5C8NZU8"/>
<sequence>MLSSIPMGVFVIDRDYKIIHCNQTGLQMVKSTFDNVIDSDAGTIFNQNQMDKVFLTKEAILNQVHITNEFGILVDYIPITHSENNDNVMIIVQDLPKIEEMALEMEAVKNLNTDLQAILSSLYDEIIVTNDSGVILRHSDYIIPDFWETDVKQIVGKNLLDLEKEGKFSPSVTRLVLEKHGKVSVIQKTKNGKTVMAVGNPVFDENGNIHRIVIASRDITETTKLKAELQETRKLTKEYKEELEIIKSRSQITKQIIYCSPKMERVMHKIEKLSEFHSTVMVLGESGVGKELIARAIHKYGQRANAPFLALNCGAIPEELLESELFGYVKGAFTGANQQGKSGFFEKAEKGVLFLDEISELSLSLQVKLLRVLQEKEFTPVGSTQPIPVDVQIITATNKNIEKMVHEGLFREDLYYRLHVIPITIPPLRERPEDIPLLAYHFMQELNEQYGKSHHLSPDALNLLEAYSWPGNVRELQNLIERFVVFADEDIITADFIRPYMHFGEQKDCELIITDIIPFKEAQQAVEEQLITLAMKRYQSTTKAAKVLNIDQSTVSRKYKKILERQKLS</sequence>
<dbReference type="EMBL" id="VDUW01000002">
    <property type="protein sequence ID" value="TXL66868.1"/>
    <property type="molecule type" value="Genomic_DNA"/>
</dbReference>
<dbReference type="PROSITE" id="PS00675">
    <property type="entry name" value="SIGMA54_INTERACT_1"/>
    <property type="match status" value="1"/>
</dbReference>
<dbReference type="PANTHER" id="PTHR32071">
    <property type="entry name" value="TRANSCRIPTIONAL REGULATORY PROTEIN"/>
    <property type="match status" value="1"/>
</dbReference>
<evidence type="ECO:0000313" key="9">
    <source>
        <dbReference type="Proteomes" id="UP000321574"/>
    </source>
</evidence>
<organism evidence="8 9">
    <name type="scientific">Cerasibacillus terrae</name>
    <dbReference type="NCBI Taxonomy" id="2498845"/>
    <lineage>
        <taxon>Bacteria</taxon>
        <taxon>Bacillati</taxon>
        <taxon>Bacillota</taxon>
        <taxon>Bacilli</taxon>
        <taxon>Bacillales</taxon>
        <taxon>Bacillaceae</taxon>
        <taxon>Cerasibacillus</taxon>
    </lineage>
</organism>
<dbReference type="InterPro" id="IPR003593">
    <property type="entry name" value="AAA+_ATPase"/>
</dbReference>
<keyword evidence="9" id="KW-1185">Reference proteome</keyword>
<dbReference type="InterPro" id="IPR025944">
    <property type="entry name" value="Sigma_54_int_dom_CS"/>
</dbReference>
<dbReference type="PANTHER" id="PTHR32071:SF57">
    <property type="entry name" value="C4-DICARBOXYLATE TRANSPORT TRANSCRIPTIONAL REGULATORY PROTEIN DCTD"/>
    <property type="match status" value="1"/>
</dbReference>
<dbReference type="GO" id="GO:0006355">
    <property type="term" value="P:regulation of DNA-templated transcription"/>
    <property type="evidence" value="ECO:0007669"/>
    <property type="project" value="InterPro"/>
</dbReference>
<keyword evidence="5" id="KW-0175">Coiled coil</keyword>
<reference evidence="8 9" key="1">
    <citation type="submission" date="2019-06" db="EMBL/GenBank/DDBJ databases">
        <title>Cerasibacillus sp. nov., isolated from maize field.</title>
        <authorList>
            <person name="Lin S.-Y."/>
            <person name="Tsai C.-F."/>
            <person name="Young C.-C."/>
        </authorList>
    </citation>
    <scope>NUCLEOTIDE SEQUENCE [LARGE SCALE GENOMIC DNA]</scope>
    <source>
        <strain evidence="8 9">CC-CFT480</strain>
    </source>
</reference>
<evidence type="ECO:0000259" key="6">
    <source>
        <dbReference type="PROSITE" id="PS50045"/>
    </source>
</evidence>
<keyword evidence="4" id="KW-0804">Transcription</keyword>
<feature type="coiled-coil region" evidence="5">
    <location>
        <begin position="222"/>
        <end position="249"/>
    </location>
</feature>
<dbReference type="InterPro" id="IPR025662">
    <property type="entry name" value="Sigma_54_int_dom_ATP-bd_1"/>
</dbReference>
<gene>
    <name evidence="8" type="ORF">FHP05_04760</name>
</gene>
<feature type="domain" description="PAC" evidence="7">
    <location>
        <begin position="179"/>
        <end position="231"/>
    </location>
</feature>
<dbReference type="InterPro" id="IPR009057">
    <property type="entry name" value="Homeodomain-like_sf"/>
</dbReference>
<evidence type="ECO:0000313" key="8">
    <source>
        <dbReference type="EMBL" id="TXL66868.1"/>
    </source>
</evidence>
<evidence type="ECO:0000259" key="7">
    <source>
        <dbReference type="PROSITE" id="PS50113"/>
    </source>
</evidence>
<dbReference type="FunFam" id="3.40.50.300:FF:000006">
    <property type="entry name" value="DNA-binding transcriptional regulator NtrC"/>
    <property type="match status" value="1"/>
</dbReference>
<feature type="domain" description="Sigma-54 factor interaction" evidence="6">
    <location>
        <begin position="256"/>
        <end position="485"/>
    </location>
</feature>
<dbReference type="Gene3D" id="3.40.50.300">
    <property type="entry name" value="P-loop containing nucleotide triphosphate hydrolases"/>
    <property type="match status" value="1"/>
</dbReference>
<dbReference type="InterPro" id="IPR027417">
    <property type="entry name" value="P-loop_NTPase"/>
</dbReference>